<feature type="repeat" description="WD" evidence="3">
    <location>
        <begin position="340"/>
        <end position="381"/>
    </location>
</feature>
<evidence type="ECO:0000256" key="4">
    <source>
        <dbReference type="SAM" id="MobiDB-lite"/>
    </source>
</evidence>
<organism evidence="6 7">
    <name type="scientific">Hydnum rufescens UP504</name>
    <dbReference type="NCBI Taxonomy" id="1448309"/>
    <lineage>
        <taxon>Eukaryota</taxon>
        <taxon>Fungi</taxon>
        <taxon>Dikarya</taxon>
        <taxon>Basidiomycota</taxon>
        <taxon>Agaricomycotina</taxon>
        <taxon>Agaricomycetes</taxon>
        <taxon>Cantharellales</taxon>
        <taxon>Hydnaceae</taxon>
        <taxon>Hydnum</taxon>
    </lineage>
</organism>
<evidence type="ECO:0000313" key="7">
    <source>
        <dbReference type="Proteomes" id="UP000886523"/>
    </source>
</evidence>
<dbReference type="PRINTS" id="PR00320">
    <property type="entry name" value="GPROTEINBRPT"/>
</dbReference>
<dbReference type="CDD" id="cd00200">
    <property type="entry name" value="WD40"/>
    <property type="match status" value="1"/>
</dbReference>
<gene>
    <name evidence="6" type="ORF">BS47DRAFT_1372749</name>
</gene>
<evidence type="ECO:0000256" key="1">
    <source>
        <dbReference type="ARBA" id="ARBA00022574"/>
    </source>
</evidence>
<dbReference type="SUPFAM" id="SSF50978">
    <property type="entry name" value="WD40 repeat-like"/>
    <property type="match status" value="1"/>
</dbReference>
<dbReference type="InterPro" id="IPR014906">
    <property type="entry name" value="PRP4-like"/>
</dbReference>
<dbReference type="PANTHER" id="PTHR19846">
    <property type="entry name" value="WD40 REPEAT PROTEIN"/>
    <property type="match status" value="1"/>
</dbReference>
<sequence length="493" mass="54815">MRTSQWEDRALSVPERRTRHFLKSLRGKRRPVRWPFQQDDGRVRARLRQIGEPITLFGERAPDRRDRLKYVLSQIQAARGGDAVVDDESSESSPDEREEEFWTPGTAELLEARRQIAEFSLPRARIRIAHQQEESKLPLSRIIDLRKGVIAQLKKFSQLGSQIGDERPISQVRFSPDGAILATGSWSGGVKLWDIPSCSPKTQLRGHRDRVGGIAWHPQATLTLSPSVANIASGGGDSDVHLWSMTSDAPLATLKGHQDRVVRVAFHPSGNYLGSASFDGTWRLWDAQIGKQRELLLQEGHSKEVYVIQFQDDGALAASGGLDGIGRVWDLRTGRTAMLLDGHAQGIFGIDFSPNGFQIATGSGDDTIRIWDIRSLRALYTIPAHKSTVSDVHFFRRDQRASPPISKNEDVDMDGPTDLRPPTSGDDSRFTNGMYLASSGYDGLVKIWSVDDWQLARAMSTDAGKVMSVDISPGGTYVASGSWNRSYQLFARE</sequence>
<dbReference type="PROSITE" id="PS50294">
    <property type="entry name" value="WD_REPEATS_REGION"/>
    <property type="match status" value="4"/>
</dbReference>
<name>A0A9P6AVZ3_9AGAM</name>
<dbReference type="InterPro" id="IPR036285">
    <property type="entry name" value="PRP4-like_sf"/>
</dbReference>
<dbReference type="InterPro" id="IPR015943">
    <property type="entry name" value="WD40/YVTN_repeat-like_dom_sf"/>
</dbReference>
<dbReference type="FunFam" id="2.130.10.10:FF:001211">
    <property type="entry name" value="CBN-PRP-4 protein"/>
    <property type="match status" value="1"/>
</dbReference>
<dbReference type="OrthoDB" id="540662at2759"/>
<reference evidence="6" key="1">
    <citation type="journal article" date="2020" name="Nat. Commun.">
        <title>Large-scale genome sequencing of mycorrhizal fungi provides insights into the early evolution of symbiotic traits.</title>
        <authorList>
            <person name="Miyauchi S."/>
            <person name="Kiss E."/>
            <person name="Kuo A."/>
            <person name="Drula E."/>
            <person name="Kohler A."/>
            <person name="Sanchez-Garcia M."/>
            <person name="Morin E."/>
            <person name="Andreopoulos B."/>
            <person name="Barry K.W."/>
            <person name="Bonito G."/>
            <person name="Buee M."/>
            <person name="Carver A."/>
            <person name="Chen C."/>
            <person name="Cichocki N."/>
            <person name="Clum A."/>
            <person name="Culley D."/>
            <person name="Crous P.W."/>
            <person name="Fauchery L."/>
            <person name="Girlanda M."/>
            <person name="Hayes R.D."/>
            <person name="Keri Z."/>
            <person name="LaButti K."/>
            <person name="Lipzen A."/>
            <person name="Lombard V."/>
            <person name="Magnuson J."/>
            <person name="Maillard F."/>
            <person name="Murat C."/>
            <person name="Nolan M."/>
            <person name="Ohm R.A."/>
            <person name="Pangilinan J."/>
            <person name="Pereira M.F."/>
            <person name="Perotto S."/>
            <person name="Peter M."/>
            <person name="Pfister S."/>
            <person name="Riley R."/>
            <person name="Sitrit Y."/>
            <person name="Stielow J.B."/>
            <person name="Szollosi G."/>
            <person name="Zifcakova L."/>
            <person name="Stursova M."/>
            <person name="Spatafora J.W."/>
            <person name="Tedersoo L."/>
            <person name="Vaario L.M."/>
            <person name="Yamada A."/>
            <person name="Yan M."/>
            <person name="Wang P."/>
            <person name="Xu J."/>
            <person name="Bruns T."/>
            <person name="Baldrian P."/>
            <person name="Vilgalys R."/>
            <person name="Dunand C."/>
            <person name="Henrissat B."/>
            <person name="Grigoriev I.V."/>
            <person name="Hibbett D."/>
            <person name="Nagy L.G."/>
            <person name="Martin F.M."/>
        </authorList>
    </citation>
    <scope>NUCLEOTIDE SEQUENCE</scope>
    <source>
        <strain evidence="6">UP504</strain>
    </source>
</reference>
<dbReference type="Gene3D" id="2.130.10.10">
    <property type="entry name" value="YVTN repeat-like/Quinoprotein amine dehydrogenase"/>
    <property type="match status" value="3"/>
</dbReference>
<evidence type="ECO:0000259" key="5">
    <source>
        <dbReference type="SMART" id="SM00500"/>
    </source>
</evidence>
<feature type="region of interest" description="Disordered" evidence="4">
    <location>
        <begin position="402"/>
        <end position="426"/>
    </location>
</feature>
<dbReference type="SMART" id="SM00320">
    <property type="entry name" value="WD40"/>
    <property type="match status" value="7"/>
</dbReference>
<proteinExistence type="predicted"/>
<protein>
    <recommendedName>
        <fullName evidence="5">Pre-mRNA processing factor 4 (PRP4)-like domain-containing protein</fullName>
    </recommendedName>
</protein>
<dbReference type="InterPro" id="IPR019775">
    <property type="entry name" value="WD40_repeat_CS"/>
</dbReference>
<dbReference type="GO" id="GO:0030621">
    <property type="term" value="F:U4 snRNA binding"/>
    <property type="evidence" value="ECO:0007669"/>
    <property type="project" value="TreeGrafter"/>
</dbReference>
<evidence type="ECO:0000256" key="3">
    <source>
        <dbReference type="PROSITE-ProRule" id="PRU00221"/>
    </source>
</evidence>
<feature type="domain" description="Pre-mRNA processing factor 4 (PRP4)-like" evidence="5">
    <location>
        <begin position="38"/>
        <end position="91"/>
    </location>
</feature>
<dbReference type="SUPFAM" id="SSF158230">
    <property type="entry name" value="PRP4-like"/>
    <property type="match status" value="1"/>
</dbReference>
<dbReference type="InterPro" id="IPR020472">
    <property type="entry name" value="WD40_PAC1"/>
</dbReference>
<dbReference type="Pfam" id="PF00400">
    <property type="entry name" value="WD40"/>
    <property type="match status" value="7"/>
</dbReference>
<evidence type="ECO:0000313" key="6">
    <source>
        <dbReference type="EMBL" id="KAF9512687.1"/>
    </source>
</evidence>
<dbReference type="InterPro" id="IPR001680">
    <property type="entry name" value="WD40_rpt"/>
</dbReference>
<dbReference type="EMBL" id="MU128983">
    <property type="protein sequence ID" value="KAF9512687.1"/>
    <property type="molecule type" value="Genomic_DNA"/>
</dbReference>
<dbReference type="PANTHER" id="PTHR19846:SF0">
    <property type="entry name" value="PRE-MRNA PROCESSING FACTOR 4"/>
    <property type="match status" value="1"/>
</dbReference>
<dbReference type="AlphaFoldDB" id="A0A9P6AVZ3"/>
<feature type="repeat" description="WD" evidence="3">
    <location>
        <begin position="162"/>
        <end position="195"/>
    </location>
</feature>
<evidence type="ECO:0000256" key="2">
    <source>
        <dbReference type="ARBA" id="ARBA00022737"/>
    </source>
</evidence>
<keyword evidence="1 3" id="KW-0853">WD repeat</keyword>
<feature type="repeat" description="WD" evidence="3">
    <location>
        <begin position="432"/>
        <end position="458"/>
    </location>
</feature>
<dbReference type="SMART" id="SM00500">
    <property type="entry name" value="SFM"/>
    <property type="match status" value="1"/>
</dbReference>
<feature type="repeat" description="WD" evidence="3">
    <location>
        <begin position="204"/>
        <end position="253"/>
    </location>
</feature>
<feature type="repeat" description="WD" evidence="3">
    <location>
        <begin position="254"/>
        <end position="295"/>
    </location>
</feature>
<dbReference type="PROSITE" id="PS50082">
    <property type="entry name" value="WD_REPEATS_2"/>
    <property type="match status" value="6"/>
</dbReference>
<dbReference type="GO" id="GO:0000398">
    <property type="term" value="P:mRNA splicing, via spliceosome"/>
    <property type="evidence" value="ECO:0007669"/>
    <property type="project" value="TreeGrafter"/>
</dbReference>
<keyword evidence="2" id="KW-0677">Repeat</keyword>
<dbReference type="GO" id="GO:0046540">
    <property type="term" value="C:U4/U6 x U5 tri-snRNP complex"/>
    <property type="evidence" value="ECO:0007669"/>
    <property type="project" value="TreeGrafter"/>
</dbReference>
<dbReference type="GO" id="GO:0017070">
    <property type="term" value="F:U6 snRNA binding"/>
    <property type="evidence" value="ECO:0007669"/>
    <property type="project" value="TreeGrafter"/>
</dbReference>
<dbReference type="Gene3D" id="4.10.280.110">
    <property type="entry name" value="Pre-mRNA processing factor 4 domain"/>
    <property type="match status" value="1"/>
</dbReference>
<dbReference type="Pfam" id="PF08799">
    <property type="entry name" value="PRP4"/>
    <property type="match status" value="1"/>
</dbReference>
<keyword evidence="7" id="KW-1185">Reference proteome</keyword>
<comment type="caution">
    <text evidence="6">The sequence shown here is derived from an EMBL/GenBank/DDBJ whole genome shotgun (WGS) entry which is preliminary data.</text>
</comment>
<feature type="repeat" description="WD" evidence="3">
    <location>
        <begin position="298"/>
        <end position="339"/>
    </location>
</feature>
<accession>A0A9P6AVZ3</accession>
<dbReference type="Proteomes" id="UP000886523">
    <property type="component" value="Unassembled WGS sequence"/>
</dbReference>
<dbReference type="PROSITE" id="PS00678">
    <property type="entry name" value="WD_REPEATS_1"/>
    <property type="match status" value="1"/>
</dbReference>
<dbReference type="InterPro" id="IPR036322">
    <property type="entry name" value="WD40_repeat_dom_sf"/>
</dbReference>